<dbReference type="SUPFAM" id="SSF46689">
    <property type="entry name" value="Homeodomain-like"/>
    <property type="match status" value="2"/>
</dbReference>
<evidence type="ECO:0000256" key="3">
    <source>
        <dbReference type="ARBA" id="ARBA00023163"/>
    </source>
</evidence>
<organism evidence="5 6">
    <name type="scientific">Roseibium aggregatum</name>
    <dbReference type="NCBI Taxonomy" id="187304"/>
    <lineage>
        <taxon>Bacteria</taxon>
        <taxon>Pseudomonadati</taxon>
        <taxon>Pseudomonadota</taxon>
        <taxon>Alphaproteobacteria</taxon>
        <taxon>Hyphomicrobiales</taxon>
        <taxon>Stappiaceae</taxon>
        <taxon>Roseibium</taxon>
    </lineage>
</organism>
<gene>
    <name evidence="5" type="primary">rob</name>
    <name evidence="5" type="ORF">LAL4801_00085</name>
</gene>
<dbReference type="InterPro" id="IPR009057">
    <property type="entry name" value="Homeodomain-like_sf"/>
</dbReference>
<dbReference type="PANTHER" id="PTHR40055">
    <property type="entry name" value="TRANSCRIPTIONAL REGULATOR YGIV-RELATED"/>
    <property type="match status" value="1"/>
</dbReference>
<dbReference type="SMART" id="SM00871">
    <property type="entry name" value="AraC_E_bind"/>
    <property type="match status" value="1"/>
</dbReference>
<dbReference type="SUPFAM" id="SSF55136">
    <property type="entry name" value="Probable bacterial effector-binding domain"/>
    <property type="match status" value="1"/>
</dbReference>
<protein>
    <submittedName>
        <fullName evidence="5">Right origin-binding protein</fullName>
    </submittedName>
</protein>
<dbReference type="Gene3D" id="1.10.10.60">
    <property type="entry name" value="Homeodomain-like"/>
    <property type="match status" value="2"/>
</dbReference>
<dbReference type="STRING" id="187304.B0E33_01200"/>
<accession>A0A0M6XXD9</accession>
<dbReference type="RefSeq" id="WP_055653512.1">
    <property type="nucleotide sequence ID" value="NZ_CXST01000001.1"/>
</dbReference>
<dbReference type="Pfam" id="PF06445">
    <property type="entry name" value="GyrI-like"/>
    <property type="match status" value="1"/>
</dbReference>
<sequence>MSELKKRFQKVLETIDRSLDGPLDVPALAGVAAYSKFHFQRQFSAFFGLGVAEYRRLLKLKRAGQKLAFRGELPVTEIAYDAGYENLESFSRAFKRDFGQSPSAFRSTPDWSVWHRTYDPLLNLKGQFMSDQHLDVSAVRIIDFPETPVALLEHRGSPQEVPASVRRFIAWRKANASPPSRSATFNILFDDPRTALPEEYRFGICCAVAGQFKENAEGVVAATLPAGRCAVIRHSGPLDLAEETIRALYRDWLPRSGEELRDFPLFVQRLSFFPDVPEHQAKTDIFLPLK</sequence>
<dbReference type="InterPro" id="IPR010499">
    <property type="entry name" value="AraC_E-bd"/>
</dbReference>
<dbReference type="GO" id="GO:0003700">
    <property type="term" value="F:DNA-binding transcription factor activity"/>
    <property type="evidence" value="ECO:0007669"/>
    <property type="project" value="InterPro"/>
</dbReference>
<dbReference type="InterPro" id="IPR018060">
    <property type="entry name" value="HTH_AraC"/>
</dbReference>
<dbReference type="PRINTS" id="PR00032">
    <property type="entry name" value="HTHARAC"/>
</dbReference>
<evidence type="ECO:0000256" key="2">
    <source>
        <dbReference type="ARBA" id="ARBA00023125"/>
    </source>
</evidence>
<dbReference type="InterPro" id="IPR050908">
    <property type="entry name" value="SmbC-like"/>
</dbReference>
<dbReference type="SMART" id="SM00342">
    <property type="entry name" value="HTH_ARAC"/>
    <property type="match status" value="1"/>
</dbReference>
<dbReference type="InterPro" id="IPR011256">
    <property type="entry name" value="Reg_factor_effector_dom_sf"/>
</dbReference>
<dbReference type="OrthoDB" id="9816011at2"/>
<dbReference type="Proteomes" id="UP000048926">
    <property type="component" value="Unassembled WGS sequence"/>
</dbReference>
<dbReference type="InterPro" id="IPR029442">
    <property type="entry name" value="GyrI-like"/>
</dbReference>
<dbReference type="Gene3D" id="3.20.80.10">
    <property type="entry name" value="Regulatory factor, effector binding domain"/>
    <property type="match status" value="1"/>
</dbReference>
<dbReference type="Pfam" id="PF12833">
    <property type="entry name" value="HTH_18"/>
    <property type="match status" value="1"/>
</dbReference>
<feature type="domain" description="HTH araC/xylS-type" evidence="4">
    <location>
        <begin position="9"/>
        <end position="108"/>
    </location>
</feature>
<keyword evidence="6" id="KW-1185">Reference proteome</keyword>
<evidence type="ECO:0000313" key="6">
    <source>
        <dbReference type="Proteomes" id="UP000048926"/>
    </source>
</evidence>
<evidence type="ECO:0000313" key="5">
    <source>
        <dbReference type="EMBL" id="CTQ41666.1"/>
    </source>
</evidence>
<proteinExistence type="predicted"/>
<dbReference type="PROSITE" id="PS01124">
    <property type="entry name" value="HTH_ARAC_FAMILY_2"/>
    <property type="match status" value="1"/>
</dbReference>
<dbReference type="InterPro" id="IPR020449">
    <property type="entry name" value="Tscrpt_reg_AraC-type_HTH"/>
</dbReference>
<evidence type="ECO:0000259" key="4">
    <source>
        <dbReference type="PROSITE" id="PS01124"/>
    </source>
</evidence>
<evidence type="ECO:0000256" key="1">
    <source>
        <dbReference type="ARBA" id="ARBA00023015"/>
    </source>
</evidence>
<keyword evidence="3" id="KW-0804">Transcription</keyword>
<dbReference type="AlphaFoldDB" id="A0A0M6XXD9"/>
<dbReference type="EMBL" id="CXST01000001">
    <property type="protein sequence ID" value="CTQ41666.1"/>
    <property type="molecule type" value="Genomic_DNA"/>
</dbReference>
<name>A0A0M6XXD9_9HYPH</name>
<keyword evidence="2" id="KW-0238">DNA-binding</keyword>
<reference evidence="6" key="1">
    <citation type="submission" date="2015-07" db="EMBL/GenBank/DDBJ databases">
        <authorList>
            <person name="Rodrigo-Torres Lidia"/>
            <person name="Arahal R.David."/>
        </authorList>
    </citation>
    <scope>NUCLEOTIDE SEQUENCE [LARGE SCALE GENOMIC DNA]</scope>
    <source>
        <strain evidence="6">CECT 4801</strain>
    </source>
</reference>
<dbReference type="PANTHER" id="PTHR40055:SF1">
    <property type="entry name" value="TRANSCRIPTIONAL REGULATOR YGIV-RELATED"/>
    <property type="match status" value="1"/>
</dbReference>
<keyword evidence="1" id="KW-0805">Transcription regulation</keyword>
<dbReference type="GO" id="GO:0043565">
    <property type="term" value="F:sequence-specific DNA binding"/>
    <property type="evidence" value="ECO:0007669"/>
    <property type="project" value="InterPro"/>
</dbReference>